<evidence type="ECO:0000256" key="7">
    <source>
        <dbReference type="ARBA" id="ARBA00022741"/>
    </source>
</evidence>
<keyword evidence="9" id="KW-0067">ATP-binding</keyword>
<evidence type="ECO:0000313" key="18">
    <source>
        <dbReference type="Proteomes" id="UP000001542"/>
    </source>
</evidence>
<reference evidence="17" key="1">
    <citation type="submission" date="2006-10" db="EMBL/GenBank/DDBJ databases">
        <authorList>
            <person name="Amadeo P."/>
            <person name="Zhao Q."/>
            <person name="Wortman J."/>
            <person name="Fraser-Liggett C."/>
            <person name="Carlton J."/>
        </authorList>
    </citation>
    <scope>NUCLEOTIDE SEQUENCE</scope>
    <source>
        <strain evidence="17">G3</strain>
    </source>
</reference>
<dbReference type="InParanoid" id="A2FIU3"/>
<keyword evidence="4" id="KW-0808">Transferase</keyword>
<dbReference type="VEuPathDB" id="TrichDB:TVAGG3_0462480"/>
<dbReference type="Proteomes" id="UP000001542">
    <property type="component" value="Unassembled WGS sequence"/>
</dbReference>
<reference evidence="17" key="2">
    <citation type="journal article" date="2007" name="Science">
        <title>Draft genome sequence of the sexually transmitted pathogen Trichomonas vaginalis.</title>
        <authorList>
            <person name="Carlton J.M."/>
            <person name="Hirt R.P."/>
            <person name="Silva J.C."/>
            <person name="Delcher A.L."/>
            <person name="Schatz M."/>
            <person name="Zhao Q."/>
            <person name="Wortman J.R."/>
            <person name="Bidwell S.L."/>
            <person name="Alsmark U.C.M."/>
            <person name="Besteiro S."/>
            <person name="Sicheritz-Ponten T."/>
            <person name="Noel C.J."/>
            <person name="Dacks J.B."/>
            <person name="Foster P.G."/>
            <person name="Simillion C."/>
            <person name="Van de Peer Y."/>
            <person name="Miranda-Saavedra D."/>
            <person name="Barton G.J."/>
            <person name="Westrop G.D."/>
            <person name="Mueller S."/>
            <person name="Dessi D."/>
            <person name="Fiori P.L."/>
            <person name="Ren Q."/>
            <person name="Paulsen I."/>
            <person name="Zhang H."/>
            <person name="Bastida-Corcuera F.D."/>
            <person name="Simoes-Barbosa A."/>
            <person name="Brown M.T."/>
            <person name="Hayes R.D."/>
            <person name="Mukherjee M."/>
            <person name="Okumura C.Y."/>
            <person name="Schneider R."/>
            <person name="Smith A.J."/>
            <person name="Vanacova S."/>
            <person name="Villalvazo M."/>
            <person name="Haas B.J."/>
            <person name="Pertea M."/>
            <person name="Feldblyum T.V."/>
            <person name="Utterback T.R."/>
            <person name="Shu C.L."/>
            <person name="Osoegawa K."/>
            <person name="de Jong P.J."/>
            <person name="Hrdy I."/>
            <person name="Horvathova L."/>
            <person name="Zubacova Z."/>
            <person name="Dolezal P."/>
            <person name="Malik S.B."/>
            <person name="Logsdon J.M. Jr."/>
            <person name="Henze K."/>
            <person name="Gupta A."/>
            <person name="Wang C.C."/>
            <person name="Dunne R.L."/>
            <person name="Upcroft J.A."/>
            <person name="Upcroft P."/>
            <person name="White O."/>
            <person name="Salzberg S.L."/>
            <person name="Tang P."/>
            <person name="Chiu C.-H."/>
            <person name="Lee Y.-S."/>
            <person name="Embley T.M."/>
            <person name="Coombs G.H."/>
            <person name="Mottram J.C."/>
            <person name="Tachezy J."/>
            <person name="Fraser-Liggett C.M."/>
            <person name="Johnson P.J."/>
        </authorList>
    </citation>
    <scope>NUCLEOTIDE SEQUENCE [LARGE SCALE GENOMIC DNA]</scope>
    <source>
        <strain evidence="17">G3</strain>
    </source>
</reference>
<evidence type="ECO:0000256" key="6">
    <source>
        <dbReference type="ARBA" id="ARBA00022729"/>
    </source>
</evidence>
<evidence type="ECO:0000313" key="17">
    <source>
        <dbReference type="EMBL" id="EAX95158.1"/>
    </source>
</evidence>
<accession>A2FIU3</accession>
<evidence type="ECO:0000256" key="11">
    <source>
        <dbReference type="ARBA" id="ARBA00023136"/>
    </source>
</evidence>
<organism evidence="17 18">
    <name type="scientific">Trichomonas vaginalis (strain ATCC PRA-98 / G3)</name>
    <dbReference type="NCBI Taxonomy" id="412133"/>
    <lineage>
        <taxon>Eukaryota</taxon>
        <taxon>Metamonada</taxon>
        <taxon>Parabasalia</taxon>
        <taxon>Trichomonadida</taxon>
        <taxon>Trichomonadidae</taxon>
        <taxon>Trichomonas</taxon>
    </lineage>
</organism>
<sequence>MVLWCVMGCGGGSGYFGGGGGGDKGAGGGGSSFASPILKNVIYKNGNEDFIQPDGTTKRGHSGDGFVSIETIFSFTIKCNCDYYNIISLINAFSLIFISSE</sequence>
<keyword evidence="18" id="KW-1185">Reference proteome</keyword>
<name>A2FIU3_TRIV3</name>
<gene>
    <name evidence="17" type="ORF">TVAG_078470</name>
</gene>
<keyword evidence="15" id="KW-0325">Glycoprotein</keyword>
<dbReference type="Pfam" id="PF12810">
    <property type="entry name" value="ALK_LTK_GRD"/>
    <property type="match status" value="1"/>
</dbReference>
<evidence type="ECO:0000256" key="12">
    <source>
        <dbReference type="ARBA" id="ARBA00023137"/>
    </source>
</evidence>
<keyword evidence="14" id="KW-0675">Receptor</keyword>
<evidence type="ECO:0000256" key="1">
    <source>
        <dbReference type="ARBA" id="ARBA00004251"/>
    </source>
</evidence>
<evidence type="ECO:0000256" key="4">
    <source>
        <dbReference type="ARBA" id="ARBA00022679"/>
    </source>
</evidence>
<evidence type="ECO:0000259" key="16">
    <source>
        <dbReference type="Pfam" id="PF12810"/>
    </source>
</evidence>
<protein>
    <recommendedName>
        <fullName evidence="2">receptor protein-tyrosine kinase</fullName>
        <ecNumber evidence="2">2.7.10.1</ecNumber>
    </recommendedName>
</protein>
<evidence type="ECO:0000256" key="8">
    <source>
        <dbReference type="ARBA" id="ARBA00022777"/>
    </source>
</evidence>
<keyword evidence="13" id="KW-1015">Disulfide bond</keyword>
<keyword evidence="6" id="KW-0732">Signal</keyword>
<keyword evidence="10" id="KW-1133">Transmembrane helix</keyword>
<keyword evidence="8" id="KW-0418">Kinase</keyword>
<dbReference type="AlphaFoldDB" id="A2FIU3"/>
<comment type="subcellular location">
    <subcellularLocation>
        <location evidence="1">Cell membrane</location>
        <topology evidence="1">Single-pass type I membrane protein</topology>
    </subcellularLocation>
</comment>
<dbReference type="EMBL" id="DS113820">
    <property type="protein sequence ID" value="EAX95158.1"/>
    <property type="molecule type" value="Genomic_DNA"/>
</dbReference>
<dbReference type="KEGG" id="tva:4752902"/>
<keyword evidence="3" id="KW-1003">Cell membrane</keyword>
<evidence type="ECO:0000256" key="14">
    <source>
        <dbReference type="ARBA" id="ARBA00023170"/>
    </source>
</evidence>
<evidence type="ECO:0000256" key="9">
    <source>
        <dbReference type="ARBA" id="ARBA00022840"/>
    </source>
</evidence>
<proteinExistence type="predicted"/>
<dbReference type="GO" id="GO:0005524">
    <property type="term" value="F:ATP binding"/>
    <property type="evidence" value="ECO:0007669"/>
    <property type="project" value="UniProtKB-KW"/>
</dbReference>
<evidence type="ECO:0000256" key="13">
    <source>
        <dbReference type="ARBA" id="ARBA00023157"/>
    </source>
</evidence>
<keyword evidence="12" id="KW-0829">Tyrosine-protein kinase</keyword>
<keyword evidence="5" id="KW-0812">Transmembrane</keyword>
<evidence type="ECO:0000256" key="2">
    <source>
        <dbReference type="ARBA" id="ARBA00011902"/>
    </source>
</evidence>
<evidence type="ECO:0000256" key="15">
    <source>
        <dbReference type="ARBA" id="ARBA00023180"/>
    </source>
</evidence>
<evidence type="ECO:0000256" key="5">
    <source>
        <dbReference type="ARBA" id="ARBA00022692"/>
    </source>
</evidence>
<evidence type="ECO:0000256" key="10">
    <source>
        <dbReference type="ARBA" id="ARBA00022989"/>
    </source>
</evidence>
<dbReference type="GO" id="GO:0004714">
    <property type="term" value="F:transmembrane receptor protein tyrosine kinase activity"/>
    <property type="evidence" value="ECO:0007669"/>
    <property type="project" value="UniProtKB-EC"/>
</dbReference>
<keyword evidence="7" id="KW-0547">Nucleotide-binding</keyword>
<keyword evidence="11" id="KW-0472">Membrane</keyword>
<evidence type="ECO:0000256" key="3">
    <source>
        <dbReference type="ARBA" id="ARBA00022475"/>
    </source>
</evidence>
<feature type="domain" description="ALK/LTK-like glycine-rich" evidence="16">
    <location>
        <begin position="9"/>
        <end position="71"/>
    </location>
</feature>
<dbReference type="GO" id="GO:0005886">
    <property type="term" value="C:plasma membrane"/>
    <property type="evidence" value="ECO:0007669"/>
    <property type="project" value="UniProtKB-SubCell"/>
</dbReference>
<dbReference type="VEuPathDB" id="TrichDB:TVAG_078470"/>
<dbReference type="EC" id="2.7.10.1" evidence="2"/>
<dbReference type="RefSeq" id="XP_001308088.1">
    <property type="nucleotide sequence ID" value="XM_001308087.1"/>
</dbReference>
<dbReference type="InterPro" id="IPR055163">
    <property type="entry name" value="ALK/LTK-like_GRD"/>
</dbReference>